<evidence type="ECO:0000256" key="2">
    <source>
        <dbReference type="ARBA" id="ARBA00023125"/>
    </source>
</evidence>
<dbReference type="PANTHER" id="PTHR43537">
    <property type="entry name" value="TRANSCRIPTIONAL REGULATOR, GNTR FAMILY"/>
    <property type="match status" value="1"/>
</dbReference>
<dbReference type="Proteomes" id="UP000061432">
    <property type="component" value="Chromosome"/>
</dbReference>
<accession>A0A0C6F862</accession>
<protein>
    <submittedName>
        <fullName evidence="6">GntR family transcriptional regulator</fullName>
    </submittedName>
</protein>
<evidence type="ECO:0000313" key="7">
    <source>
        <dbReference type="Proteomes" id="UP000061432"/>
    </source>
</evidence>
<dbReference type="Pfam" id="PF07729">
    <property type="entry name" value="FCD"/>
    <property type="match status" value="1"/>
</dbReference>
<dbReference type="AlphaFoldDB" id="A0A0C6F862"/>
<dbReference type="Pfam" id="PF00392">
    <property type="entry name" value="GntR"/>
    <property type="match status" value="1"/>
</dbReference>
<dbReference type="Gene3D" id="1.20.120.530">
    <property type="entry name" value="GntR ligand-binding domain-like"/>
    <property type="match status" value="1"/>
</dbReference>
<dbReference type="InterPro" id="IPR036390">
    <property type="entry name" value="WH_DNA-bd_sf"/>
</dbReference>
<dbReference type="GO" id="GO:0003700">
    <property type="term" value="F:DNA-binding transcription factor activity"/>
    <property type="evidence" value="ECO:0007669"/>
    <property type="project" value="InterPro"/>
</dbReference>
<dbReference type="GO" id="GO:0003677">
    <property type="term" value="F:DNA binding"/>
    <property type="evidence" value="ECO:0007669"/>
    <property type="project" value="UniProtKB-KW"/>
</dbReference>
<keyword evidence="1" id="KW-0805">Transcription regulation</keyword>
<organism evidence="6 7">
    <name type="scientific">Methylobacterium aquaticum</name>
    <dbReference type="NCBI Taxonomy" id="270351"/>
    <lineage>
        <taxon>Bacteria</taxon>
        <taxon>Pseudomonadati</taxon>
        <taxon>Pseudomonadota</taxon>
        <taxon>Alphaproteobacteria</taxon>
        <taxon>Hyphomicrobiales</taxon>
        <taxon>Methylobacteriaceae</taxon>
        <taxon>Methylobacterium</taxon>
    </lineage>
</organism>
<evidence type="ECO:0000256" key="3">
    <source>
        <dbReference type="ARBA" id="ARBA00023163"/>
    </source>
</evidence>
<dbReference type="InterPro" id="IPR008920">
    <property type="entry name" value="TF_FadR/GntR_C"/>
</dbReference>
<sequence length="253" mass="27939">MQPAAGSAVPASDKPGSAHPVPTMPGSALVDDGKNTMASQLVDRLREAIVSGQLEAGSKINLERARGSFGVSLSPLREALARLIADGLVVFEDNRGYRVAPVSLSNLEEITRLREEFEVLALRQAIAIGTVDWEGDVMRALHRMNRIARDADQPDTLEQWEAYHREFHLTLIAGCRMPLLLNFCSVLLSLNDRYRRSFLRRTPGGDRNVAQEHGEIAQGAVARDADFACARLREHIHRTGTNLQRRLSDTLAP</sequence>
<feature type="region of interest" description="Disordered" evidence="4">
    <location>
        <begin position="1"/>
        <end position="32"/>
    </location>
</feature>
<dbReference type="SUPFAM" id="SSF48008">
    <property type="entry name" value="GntR ligand-binding domain-like"/>
    <property type="match status" value="1"/>
</dbReference>
<dbReference type="InterPro" id="IPR036388">
    <property type="entry name" value="WH-like_DNA-bd_sf"/>
</dbReference>
<dbReference type="PROSITE" id="PS50949">
    <property type="entry name" value="HTH_GNTR"/>
    <property type="match status" value="1"/>
</dbReference>
<proteinExistence type="predicted"/>
<gene>
    <name evidence="6" type="primary">gntR</name>
    <name evidence="6" type="ORF">Maq22A_c05895</name>
</gene>
<dbReference type="CDD" id="cd07377">
    <property type="entry name" value="WHTH_GntR"/>
    <property type="match status" value="1"/>
</dbReference>
<dbReference type="STRING" id="270351.Maq22A_c05895"/>
<feature type="domain" description="HTH gntR-type" evidence="5">
    <location>
        <begin position="35"/>
        <end position="102"/>
    </location>
</feature>
<name>A0A0C6F862_9HYPH</name>
<reference evidence="7" key="2">
    <citation type="submission" date="2015-01" db="EMBL/GenBank/DDBJ databases">
        <title>Complete genome sequence of Methylobacterium aquaticum strain 22A.</title>
        <authorList>
            <person name="Tani A."/>
            <person name="Ogura Y."/>
            <person name="Hayashi T."/>
        </authorList>
    </citation>
    <scope>NUCLEOTIDE SEQUENCE [LARGE SCALE GENOMIC DNA]</scope>
    <source>
        <strain evidence="7">MA-22A</strain>
    </source>
</reference>
<evidence type="ECO:0000256" key="1">
    <source>
        <dbReference type="ARBA" id="ARBA00023015"/>
    </source>
</evidence>
<evidence type="ECO:0000256" key="4">
    <source>
        <dbReference type="SAM" id="MobiDB-lite"/>
    </source>
</evidence>
<dbReference type="SUPFAM" id="SSF46785">
    <property type="entry name" value="Winged helix' DNA-binding domain"/>
    <property type="match status" value="1"/>
</dbReference>
<evidence type="ECO:0000259" key="5">
    <source>
        <dbReference type="PROSITE" id="PS50949"/>
    </source>
</evidence>
<dbReference type="SMART" id="SM00345">
    <property type="entry name" value="HTH_GNTR"/>
    <property type="match status" value="1"/>
</dbReference>
<keyword evidence="2" id="KW-0238">DNA-binding</keyword>
<dbReference type="InterPro" id="IPR011711">
    <property type="entry name" value="GntR_C"/>
</dbReference>
<dbReference type="SMART" id="SM00895">
    <property type="entry name" value="FCD"/>
    <property type="match status" value="1"/>
</dbReference>
<dbReference type="EMBL" id="AP014704">
    <property type="protein sequence ID" value="BAQ44543.1"/>
    <property type="molecule type" value="Genomic_DNA"/>
</dbReference>
<evidence type="ECO:0000313" key="6">
    <source>
        <dbReference type="EMBL" id="BAQ44543.1"/>
    </source>
</evidence>
<dbReference type="InterPro" id="IPR000524">
    <property type="entry name" value="Tscrpt_reg_HTH_GntR"/>
</dbReference>
<dbReference type="Gene3D" id="1.10.10.10">
    <property type="entry name" value="Winged helix-like DNA-binding domain superfamily/Winged helix DNA-binding domain"/>
    <property type="match status" value="1"/>
</dbReference>
<dbReference type="PANTHER" id="PTHR43537:SF20">
    <property type="entry name" value="HTH-TYPE TRANSCRIPTIONAL REPRESSOR GLAR"/>
    <property type="match status" value="1"/>
</dbReference>
<reference evidence="6 7" key="1">
    <citation type="journal article" date="2015" name="Genome Announc.">
        <title>Complete Genome Sequence of Methylobacterium aquaticum Strain 22A, Isolated from Racomitrium japonicum Moss.</title>
        <authorList>
            <person name="Tani A."/>
            <person name="Ogura Y."/>
            <person name="Hayashi T."/>
            <person name="Kimbara K."/>
        </authorList>
    </citation>
    <scope>NUCLEOTIDE SEQUENCE [LARGE SCALE GENOMIC DNA]</scope>
    <source>
        <strain evidence="6 7">MA-22A</strain>
    </source>
</reference>
<dbReference type="KEGG" id="maqu:Maq22A_c05895"/>
<dbReference type="PATRIC" id="fig|270351.10.peg.1121"/>
<keyword evidence="3" id="KW-0804">Transcription</keyword>